<reference evidence="3 4" key="1">
    <citation type="journal article" date="2021" name="Arch. Microbiol.">
        <title>Myceligenerans indicum sp. nov., an actinobacterium isolated from mangrove sediment of Sundarbans, India.</title>
        <authorList>
            <person name="Asha K."/>
            <person name="Bhadury P."/>
        </authorList>
    </citation>
    <scope>NUCLEOTIDE SEQUENCE [LARGE SCALE GENOMIC DNA]</scope>
    <source>
        <strain evidence="3 4">I2</strain>
    </source>
</reference>
<comment type="caution">
    <text evidence="3">The sequence shown here is derived from an EMBL/GenBank/DDBJ whole genome shotgun (WGS) entry which is preliminary data.</text>
</comment>
<evidence type="ECO:0000313" key="3">
    <source>
        <dbReference type="EMBL" id="MBL0887435.1"/>
    </source>
</evidence>
<dbReference type="InterPro" id="IPR003346">
    <property type="entry name" value="Transposase_20"/>
</dbReference>
<gene>
    <name evidence="3" type="ORF">HGK34_14300</name>
</gene>
<feature type="domain" description="Transposase IS116/IS110/IS902 C-terminal" evidence="2">
    <location>
        <begin position="245"/>
        <end position="323"/>
    </location>
</feature>
<dbReference type="PANTHER" id="PTHR33055:SF16">
    <property type="entry name" value="TRANSPOSASE FOR INSERTION SEQUENCE ELEMENT IS1547"/>
    <property type="match status" value="1"/>
</dbReference>
<dbReference type="Pfam" id="PF01548">
    <property type="entry name" value="DEDD_Tnp_IS110"/>
    <property type="match status" value="1"/>
</dbReference>
<feature type="domain" description="Transposase IS110-like N-terminal" evidence="1">
    <location>
        <begin position="20"/>
        <end position="170"/>
    </location>
</feature>
<accession>A0ABS1LMK2</accession>
<name>A0ABS1LMK2_9MICO</name>
<dbReference type="Pfam" id="PF02371">
    <property type="entry name" value="Transposase_20"/>
    <property type="match status" value="1"/>
</dbReference>
<organism evidence="3 4">
    <name type="scientific">Myceligenerans indicum</name>
    <dbReference type="NCBI Taxonomy" id="2593663"/>
    <lineage>
        <taxon>Bacteria</taxon>
        <taxon>Bacillati</taxon>
        <taxon>Actinomycetota</taxon>
        <taxon>Actinomycetes</taxon>
        <taxon>Micrococcales</taxon>
        <taxon>Promicromonosporaceae</taxon>
        <taxon>Myceligenerans</taxon>
    </lineage>
</organism>
<evidence type="ECO:0000313" key="4">
    <source>
        <dbReference type="Proteomes" id="UP000675409"/>
    </source>
</evidence>
<dbReference type="NCBIfam" id="NF033542">
    <property type="entry name" value="transpos_IS110"/>
    <property type="match status" value="1"/>
</dbReference>
<sequence length="362" mass="39503">MLAEATSTAPTVAQAYMFVVGVDTHARAHVYSVIEAITGAVVETQSFPTTPAGLARASAWIARRTVDTPEAVLISMEGTGSYGRLAAAQLAGLGYRIVEALTPVRGKGRAKSDELDAQRAARDVLGLPADRLRDHRTGAVAGALQVLTTARDRLTTERTAQVNALTGLLRTHDLGLDAGSSLSAAQIRVVKNWRTRTESLDQRVARAESIRLAARIADLDEQLNDNEKTLRDLVTEHAPDLLAEPGIGPYCAAVILATWAYPGRVRSEAAFARLAGTAPIPASSGNRADHHRLDRGGDRRLNRALHIATLSRMRNHDETHSYVHKRTAEGRTHREIRRQLKRYLTRKIHRLLTRQNTLAPTS</sequence>
<proteinExistence type="predicted"/>
<keyword evidence="4" id="KW-1185">Reference proteome</keyword>
<evidence type="ECO:0000259" key="1">
    <source>
        <dbReference type="Pfam" id="PF01548"/>
    </source>
</evidence>
<protein>
    <submittedName>
        <fullName evidence="3">IS110 family transposase</fullName>
    </submittedName>
</protein>
<dbReference type="PANTHER" id="PTHR33055">
    <property type="entry name" value="TRANSPOSASE FOR INSERTION SEQUENCE ELEMENT IS1111A"/>
    <property type="match status" value="1"/>
</dbReference>
<dbReference type="EMBL" id="JABBYC010000028">
    <property type="protein sequence ID" value="MBL0887435.1"/>
    <property type="molecule type" value="Genomic_DNA"/>
</dbReference>
<dbReference type="Proteomes" id="UP000675409">
    <property type="component" value="Unassembled WGS sequence"/>
</dbReference>
<dbReference type="InterPro" id="IPR047650">
    <property type="entry name" value="Transpos_IS110"/>
</dbReference>
<evidence type="ECO:0000259" key="2">
    <source>
        <dbReference type="Pfam" id="PF02371"/>
    </source>
</evidence>
<dbReference type="RefSeq" id="WP_201848584.1">
    <property type="nucleotide sequence ID" value="NZ_JABBYC010000028.1"/>
</dbReference>
<dbReference type="InterPro" id="IPR002525">
    <property type="entry name" value="Transp_IS110-like_N"/>
</dbReference>